<dbReference type="Proteomes" id="UP000053201">
    <property type="component" value="Unassembled WGS sequence"/>
</dbReference>
<keyword evidence="7" id="KW-0827">Tyrosine biosynthesis</keyword>
<dbReference type="GO" id="GO:0072545">
    <property type="term" value="F:L-tyrosine binding"/>
    <property type="evidence" value="ECO:0007669"/>
    <property type="project" value="EnsemblFungi"/>
</dbReference>
<evidence type="ECO:0000256" key="13">
    <source>
        <dbReference type="PIRNR" id="PIRNR017318"/>
    </source>
</evidence>
<evidence type="ECO:0000256" key="11">
    <source>
        <dbReference type="ARBA" id="ARBA00023235"/>
    </source>
</evidence>
<evidence type="ECO:0000256" key="4">
    <source>
        <dbReference type="ARBA" id="ARBA00012404"/>
    </source>
</evidence>
<gene>
    <name evidence="15" type="ORF">SPPG_02774</name>
</gene>
<dbReference type="GO" id="GO:0004106">
    <property type="term" value="F:chorismate mutase activity"/>
    <property type="evidence" value="ECO:0007669"/>
    <property type="project" value="UniProtKB-UniRule"/>
</dbReference>
<dbReference type="NCBIfam" id="TIGR01802">
    <property type="entry name" value="CM_pl-yst"/>
    <property type="match status" value="1"/>
</dbReference>
<dbReference type="RefSeq" id="XP_016610339.1">
    <property type="nucleotide sequence ID" value="XM_016751060.1"/>
</dbReference>
<dbReference type="PANTHER" id="PTHR21145:SF12">
    <property type="entry name" value="CHORISMATE MUTASE"/>
    <property type="match status" value="1"/>
</dbReference>
<keyword evidence="16" id="KW-1185">Reference proteome</keyword>
<comment type="subcellular location">
    <subcellularLocation>
        <location evidence="1">Cytoplasm</location>
    </subcellularLocation>
</comment>
<evidence type="ECO:0000256" key="12">
    <source>
        <dbReference type="ARBA" id="ARBA00023979"/>
    </source>
</evidence>
<dbReference type="VEuPathDB" id="FungiDB:SPPG_02774"/>
<evidence type="ECO:0000256" key="6">
    <source>
        <dbReference type="ARBA" id="ARBA00022490"/>
    </source>
</evidence>
<feature type="domain" description="Chorismate mutase" evidence="14">
    <location>
        <begin position="134"/>
        <end position="251"/>
    </location>
</feature>
<dbReference type="FunFam" id="1.10.590.10:FF:000002">
    <property type="entry name" value="Chorismate mutase"/>
    <property type="match status" value="1"/>
</dbReference>
<keyword evidence="8 13" id="KW-0028">Amino-acid biosynthesis</keyword>
<dbReference type="GO" id="GO:0005737">
    <property type="term" value="C:cytoplasm"/>
    <property type="evidence" value="ECO:0007669"/>
    <property type="project" value="UniProtKB-SubCell"/>
</dbReference>
<keyword evidence="11 13" id="KW-0413">Isomerase</keyword>
<sequence length="275" mass="31617">MNFFDSELSLPKIRDELVRLEDSIIFAMIERAQFAQNTNIYKKGHFKVDGFNGSFLEYLLQEIEGVHAKVRRYTSPDEYPFSKNLPDPILPPLQYPQVLAPNNINYNEKLMHIYINNIVPIICKPGDDSNYGSAATKDVEALQILSRRIHFGKFVAEAKFKDAKDHDQYVSLIKARDREGIMQLLTNHAVEEKLLRRLRRKALVYGQEIDDDAGDATSGQQTKGQGQPRIPHDVVADMYEKYVIPLTKEVEVEYLLHRLDYGNFQTKGLTRNGTQ</sequence>
<proteinExistence type="predicted"/>
<dbReference type="InterPro" id="IPR037039">
    <property type="entry name" value="CM_AroQ_sf_eucaryotic"/>
</dbReference>
<dbReference type="eggNOG" id="KOG0795">
    <property type="taxonomic scope" value="Eukaryota"/>
</dbReference>
<dbReference type="AlphaFoldDB" id="A0A0L0HMZ7"/>
<evidence type="ECO:0000313" key="16">
    <source>
        <dbReference type="Proteomes" id="UP000053201"/>
    </source>
</evidence>
<dbReference type="InterPro" id="IPR002701">
    <property type="entry name" value="CM_II_prokaryot"/>
</dbReference>
<dbReference type="InterPro" id="IPR008238">
    <property type="entry name" value="Chorismate_mutase_AroQ_euk"/>
</dbReference>
<comment type="catalytic activity">
    <reaction evidence="12">
        <text>chorismate = prephenate</text>
        <dbReference type="Rhea" id="RHEA:13897"/>
        <dbReference type="ChEBI" id="CHEBI:29748"/>
        <dbReference type="ChEBI" id="CHEBI:29934"/>
        <dbReference type="EC" id="5.4.99.5"/>
    </reaction>
    <physiologicalReaction direction="left-to-right" evidence="12">
        <dbReference type="Rhea" id="RHEA:13898"/>
    </physiologicalReaction>
</comment>
<dbReference type="InterPro" id="IPR036263">
    <property type="entry name" value="Chorismate_II_sf"/>
</dbReference>
<protein>
    <recommendedName>
        <fullName evidence="5 13">Chorismate mutase</fullName>
        <ecNumber evidence="4 13">5.4.99.5</ecNumber>
    </recommendedName>
</protein>
<keyword evidence="10" id="KW-0584">Phenylalanine biosynthesis</keyword>
<dbReference type="STRING" id="645134.A0A0L0HMZ7"/>
<dbReference type="Pfam" id="PF01817">
    <property type="entry name" value="CM_2"/>
    <property type="match status" value="1"/>
</dbReference>
<dbReference type="GeneID" id="27686337"/>
<dbReference type="EMBL" id="KQ257453">
    <property type="protein sequence ID" value="KND02300.1"/>
    <property type="molecule type" value="Genomic_DNA"/>
</dbReference>
<organism evidence="15 16">
    <name type="scientific">Spizellomyces punctatus (strain DAOM BR117)</name>
    <dbReference type="NCBI Taxonomy" id="645134"/>
    <lineage>
        <taxon>Eukaryota</taxon>
        <taxon>Fungi</taxon>
        <taxon>Fungi incertae sedis</taxon>
        <taxon>Chytridiomycota</taxon>
        <taxon>Chytridiomycota incertae sedis</taxon>
        <taxon>Chytridiomycetes</taxon>
        <taxon>Spizellomycetales</taxon>
        <taxon>Spizellomycetaceae</taxon>
        <taxon>Spizellomyces</taxon>
    </lineage>
</organism>
<keyword evidence="6" id="KW-0963">Cytoplasm</keyword>
<dbReference type="GO" id="GO:0006571">
    <property type="term" value="P:tyrosine biosynthetic process"/>
    <property type="evidence" value="ECO:0007669"/>
    <property type="project" value="UniProtKB-KW"/>
</dbReference>
<reference evidence="15 16" key="1">
    <citation type="submission" date="2009-08" db="EMBL/GenBank/DDBJ databases">
        <title>The Genome Sequence of Spizellomyces punctatus strain DAOM BR117.</title>
        <authorList>
            <consortium name="The Broad Institute Genome Sequencing Platform"/>
            <person name="Russ C."/>
            <person name="Cuomo C."/>
            <person name="Shea T."/>
            <person name="Young S.K."/>
            <person name="Zeng Q."/>
            <person name="Koehrsen M."/>
            <person name="Haas B."/>
            <person name="Borodovsky M."/>
            <person name="Guigo R."/>
            <person name="Alvarado L."/>
            <person name="Berlin A."/>
            <person name="Bochicchio J."/>
            <person name="Borenstein D."/>
            <person name="Chapman S."/>
            <person name="Chen Z."/>
            <person name="Engels R."/>
            <person name="Freedman E."/>
            <person name="Gellesch M."/>
            <person name="Goldberg J."/>
            <person name="Griggs A."/>
            <person name="Gujja S."/>
            <person name="Heiman D."/>
            <person name="Hepburn T."/>
            <person name="Howarth C."/>
            <person name="Jen D."/>
            <person name="Larson L."/>
            <person name="Lewis B."/>
            <person name="Mehta T."/>
            <person name="Park D."/>
            <person name="Pearson M."/>
            <person name="Roberts A."/>
            <person name="Saif S."/>
            <person name="Shenoy N."/>
            <person name="Sisk P."/>
            <person name="Stolte C."/>
            <person name="Sykes S."/>
            <person name="Thomson T."/>
            <person name="Walk T."/>
            <person name="White J."/>
            <person name="Yandava C."/>
            <person name="Burger G."/>
            <person name="Gray M.W."/>
            <person name="Holland P.W.H."/>
            <person name="King N."/>
            <person name="Lang F.B.F."/>
            <person name="Roger A.J."/>
            <person name="Ruiz-Trillo I."/>
            <person name="Lander E."/>
            <person name="Nusbaum C."/>
        </authorList>
    </citation>
    <scope>NUCLEOTIDE SEQUENCE [LARGE SCALE GENOMIC DNA]</scope>
    <source>
        <strain evidence="15 16">DAOM BR117</strain>
    </source>
</reference>
<evidence type="ECO:0000313" key="15">
    <source>
        <dbReference type="EMBL" id="KND02300.1"/>
    </source>
</evidence>
<evidence type="ECO:0000256" key="9">
    <source>
        <dbReference type="ARBA" id="ARBA00023141"/>
    </source>
</evidence>
<dbReference type="OMA" id="ATCDVNC"/>
<dbReference type="FunCoup" id="A0A0L0HMZ7">
    <property type="interactions" value="287"/>
</dbReference>
<name>A0A0L0HMZ7_SPIPD</name>
<dbReference type="UniPathway" id="UPA00120">
    <property type="reaction ID" value="UER00203"/>
</dbReference>
<evidence type="ECO:0000256" key="3">
    <source>
        <dbReference type="ARBA" id="ARBA00011738"/>
    </source>
</evidence>
<dbReference type="EC" id="5.4.99.5" evidence="4 13"/>
<dbReference type="OrthoDB" id="191918at2759"/>
<keyword evidence="9 13" id="KW-0057">Aromatic amino acid biosynthesis</keyword>
<evidence type="ECO:0000256" key="1">
    <source>
        <dbReference type="ARBA" id="ARBA00004496"/>
    </source>
</evidence>
<evidence type="ECO:0000259" key="14">
    <source>
        <dbReference type="Pfam" id="PF01817"/>
    </source>
</evidence>
<dbReference type="PANTHER" id="PTHR21145">
    <property type="entry name" value="CHORISMATE MUTASE"/>
    <property type="match status" value="1"/>
</dbReference>
<dbReference type="GO" id="GO:0120284">
    <property type="term" value="F:tryptophan binding"/>
    <property type="evidence" value="ECO:0007669"/>
    <property type="project" value="EnsemblFungi"/>
</dbReference>
<accession>A0A0L0HMZ7</accession>
<evidence type="ECO:0000256" key="8">
    <source>
        <dbReference type="ARBA" id="ARBA00022605"/>
    </source>
</evidence>
<evidence type="ECO:0000256" key="2">
    <source>
        <dbReference type="ARBA" id="ARBA00004817"/>
    </source>
</evidence>
<dbReference type="GO" id="GO:0046417">
    <property type="term" value="P:chorismate metabolic process"/>
    <property type="evidence" value="ECO:0007669"/>
    <property type="project" value="EnsemblFungi"/>
</dbReference>
<dbReference type="PROSITE" id="PS51169">
    <property type="entry name" value="CHORISMATE_MUT_3"/>
    <property type="match status" value="1"/>
</dbReference>
<comment type="pathway">
    <text evidence="2">Metabolic intermediate biosynthesis; prephenate biosynthesis; prephenate from chorismate: step 1/1.</text>
</comment>
<comment type="subunit">
    <text evidence="3">Homodimer.</text>
</comment>
<evidence type="ECO:0000256" key="10">
    <source>
        <dbReference type="ARBA" id="ARBA00023222"/>
    </source>
</evidence>
<dbReference type="PIRSF" id="PIRSF017318">
    <property type="entry name" value="Chor_mut_AroQ_eu"/>
    <property type="match status" value="1"/>
</dbReference>
<evidence type="ECO:0000256" key="7">
    <source>
        <dbReference type="ARBA" id="ARBA00022498"/>
    </source>
</evidence>
<dbReference type="InParanoid" id="A0A0L0HMZ7"/>
<evidence type="ECO:0000256" key="5">
    <source>
        <dbReference type="ARBA" id="ARBA00020296"/>
    </source>
</evidence>
<dbReference type="GO" id="GO:0005634">
    <property type="term" value="C:nucleus"/>
    <property type="evidence" value="ECO:0007669"/>
    <property type="project" value="EnsemblFungi"/>
</dbReference>
<dbReference type="SUPFAM" id="SSF48600">
    <property type="entry name" value="Chorismate mutase II"/>
    <property type="match status" value="1"/>
</dbReference>
<dbReference type="Gene3D" id="1.10.590.10">
    <property type="entry name" value="Chorismate mutase, AroQ class superfamily, eukaryotic"/>
    <property type="match status" value="1"/>
</dbReference>
<dbReference type="GO" id="GO:0009094">
    <property type="term" value="P:L-phenylalanine biosynthetic process"/>
    <property type="evidence" value="ECO:0007669"/>
    <property type="project" value="UniProtKB-KW"/>
</dbReference>